<proteinExistence type="predicted"/>
<reference evidence="4" key="1">
    <citation type="journal article" date="2019" name="Int. J. Syst. Evol. Microbiol.">
        <title>The Global Catalogue of Microorganisms (GCM) 10K type strain sequencing project: providing services to taxonomists for standard genome sequencing and annotation.</title>
        <authorList>
            <consortium name="The Broad Institute Genomics Platform"/>
            <consortium name="The Broad Institute Genome Sequencing Center for Infectious Disease"/>
            <person name="Wu L."/>
            <person name="Ma J."/>
        </authorList>
    </citation>
    <scope>NUCLEOTIDE SEQUENCE [LARGE SCALE GENOMIC DNA]</scope>
    <source>
        <strain evidence="4">ICMP 6774ER</strain>
    </source>
</reference>
<evidence type="ECO:0000313" key="3">
    <source>
        <dbReference type="EMBL" id="MFD1936179.1"/>
    </source>
</evidence>
<keyword evidence="4" id="KW-1185">Reference proteome</keyword>
<accession>A0ABW4T721</accession>
<evidence type="ECO:0000313" key="4">
    <source>
        <dbReference type="Proteomes" id="UP001597368"/>
    </source>
</evidence>
<evidence type="ECO:0000256" key="1">
    <source>
        <dbReference type="SAM" id="MobiDB-lite"/>
    </source>
</evidence>
<name>A0ABW4T721_9ACTN</name>
<keyword evidence="2" id="KW-0472">Membrane</keyword>
<protein>
    <submittedName>
        <fullName evidence="3">Uncharacterized protein</fullName>
    </submittedName>
</protein>
<feature type="region of interest" description="Disordered" evidence="1">
    <location>
        <begin position="38"/>
        <end position="86"/>
    </location>
</feature>
<organism evidence="3 4">
    <name type="scientific">Nonomuraea mangrovi</name>
    <dbReference type="NCBI Taxonomy" id="2316207"/>
    <lineage>
        <taxon>Bacteria</taxon>
        <taxon>Bacillati</taxon>
        <taxon>Actinomycetota</taxon>
        <taxon>Actinomycetes</taxon>
        <taxon>Streptosporangiales</taxon>
        <taxon>Streptosporangiaceae</taxon>
        <taxon>Nonomuraea</taxon>
    </lineage>
</organism>
<dbReference type="RefSeq" id="WP_379576271.1">
    <property type="nucleotide sequence ID" value="NZ_JBHUFV010000047.1"/>
</dbReference>
<dbReference type="EMBL" id="JBHUFV010000047">
    <property type="protein sequence ID" value="MFD1936179.1"/>
    <property type="molecule type" value="Genomic_DNA"/>
</dbReference>
<keyword evidence="2" id="KW-1133">Transmembrane helix</keyword>
<sequence length="295" mass="31893">MRDVIEAGTPRRRRWIGIVVLAAVLAVPAVSLLISRNPGEQQAGRAPQAATTGPGTGDGRGEATGEQASVPNILRAGPRTTGDEETIDVVFPDGTKARVRYPAALRLGDRGSRPYQGAWISGERAMFRKLYAPVGGVPRGTTWIRSMTGDVSLWSGRDGQLLIFAFGRWRIALQDSRDGLTFEQRMEWARSLKGKETRDGYLVLSAKDPVHLSKPGDRLGGEPAGPGLLFGDGRSELVSLVLTRDCRRNSGIPPELRWNATYTDGVCRGDVFVSAAGKEAFVRTALLGIKVKLTE</sequence>
<feature type="transmembrane region" description="Helical" evidence="2">
    <location>
        <begin position="15"/>
        <end position="34"/>
    </location>
</feature>
<keyword evidence="2" id="KW-0812">Transmembrane</keyword>
<dbReference type="Proteomes" id="UP001597368">
    <property type="component" value="Unassembled WGS sequence"/>
</dbReference>
<evidence type="ECO:0000256" key="2">
    <source>
        <dbReference type="SAM" id="Phobius"/>
    </source>
</evidence>
<comment type="caution">
    <text evidence="3">The sequence shown here is derived from an EMBL/GenBank/DDBJ whole genome shotgun (WGS) entry which is preliminary data.</text>
</comment>
<gene>
    <name evidence="3" type="ORF">ACFSKW_32380</name>
</gene>